<sequence length="331" mass="37735">MNVSDYDTNMFLESLKASANAIVNKTTEGIELWASETTISEAKYKIALFNGVCIYHLLVEKSGNVDKDFPSYFDDDYFVRITCDSEIDFKVADSLAVSFIFELHATHNIKVSFSEGRADSSTTYYDPDELKGQSYRIFPLLYGLGIKELLELYSTAKMADDTDYKILGFTKVIEYISPTIAKEELLASVSLELTSPTIFAPTSEFIIGLSEIFKKHQNDISKDSELIRLAVTTVTQISDIWDCLPKYIKPKQTERVDMLDDNTRKSCIEDLITSIYDTRNEIAHAKANYEKKGKECPLRDRMQFSIVLDKIAVRCIRWFALQPEEKRVVLS</sequence>
<evidence type="ECO:0000313" key="1">
    <source>
        <dbReference type="EMBL" id="MPM89181.1"/>
    </source>
</evidence>
<gene>
    <name evidence="1" type="ORF">SDC9_136289</name>
</gene>
<accession>A0A645DIV8</accession>
<comment type="caution">
    <text evidence="1">The sequence shown here is derived from an EMBL/GenBank/DDBJ whole genome shotgun (WGS) entry which is preliminary data.</text>
</comment>
<dbReference type="EMBL" id="VSSQ01036654">
    <property type="protein sequence ID" value="MPM89181.1"/>
    <property type="molecule type" value="Genomic_DNA"/>
</dbReference>
<organism evidence="1">
    <name type="scientific">bioreactor metagenome</name>
    <dbReference type="NCBI Taxonomy" id="1076179"/>
    <lineage>
        <taxon>unclassified sequences</taxon>
        <taxon>metagenomes</taxon>
        <taxon>ecological metagenomes</taxon>
    </lineage>
</organism>
<name>A0A645DIV8_9ZZZZ</name>
<dbReference type="AlphaFoldDB" id="A0A645DIV8"/>
<proteinExistence type="predicted"/>
<protein>
    <recommendedName>
        <fullName evidence="2">Apea-like HEPN domain-containing protein</fullName>
    </recommendedName>
</protein>
<evidence type="ECO:0008006" key="2">
    <source>
        <dbReference type="Google" id="ProtNLM"/>
    </source>
</evidence>
<reference evidence="1" key="1">
    <citation type="submission" date="2019-08" db="EMBL/GenBank/DDBJ databases">
        <authorList>
            <person name="Kucharzyk K."/>
            <person name="Murdoch R.W."/>
            <person name="Higgins S."/>
            <person name="Loffler F."/>
        </authorList>
    </citation>
    <scope>NUCLEOTIDE SEQUENCE</scope>
</reference>